<keyword evidence="1" id="KW-0479">Metal-binding</keyword>
<dbReference type="InterPro" id="IPR011992">
    <property type="entry name" value="EF-hand-dom_pair"/>
</dbReference>
<evidence type="ECO:0000256" key="2">
    <source>
        <dbReference type="ARBA" id="ARBA00022737"/>
    </source>
</evidence>
<gene>
    <name evidence="4" type="ORF">TCIL3000_7_4040</name>
</gene>
<keyword evidence="3" id="KW-0106">Calcium</keyword>
<keyword evidence="2" id="KW-0677">Repeat</keyword>
<sequence>MEALIAKGIERLGKKKLWILVHVVGKLPESERTAGGVRDVFRRVNLYLNDKEFTLLASQFSKGNGSQANGPVSTIDNNTPFDVEAFQRAFLPTINPRRQYILSLVLRQVEANESGFISFDNLLKAYDTLRHPNILLGMDTETLERSFLNDFWEAHSDGGITREELTTYLVGISHQTAGDEDFELHCIRSFSLDRPKRSLEECLAAAQIIEGRGKPQMGKKHPLYQSSSSEYGKKWEEAKYDGRFACNYSFTKSLQDRCSMGPSTMNM</sequence>
<dbReference type="PANTHER" id="PTHR34524">
    <property type="entry name" value="CALCYPHOSIN"/>
    <property type="match status" value="1"/>
</dbReference>
<protein>
    <recommendedName>
        <fullName evidence="5">EF-hand domain-containing protein</fullName>
    </recommendedName>
</protein>
<dbReference type="AlphaFoldDB" id="G0UQC9"/>
<evidence type="ECO:0000313" key="4">
    <source>
        <dbReference type="EMBL" id="CCC91590.1"/>
    </source>
</evidence>
<evidence type="ECO:0008006" key="5">
    <source>
        <dbReference type="Google" id="ProtNLM"/>
    </source>
</evidence>
<evidence type="ECO:0000256" key="1">
    <source>
        <dbReference type="ARBA" id="ARBA00022723"/>
    </source>
</evidence>
<proteinExistence type="predicted"/>
<name>G0UQC9_TRYCI</name>
<reference evidence="4" key="1">
    <citation type="journal article" date="2012" name="Proc. Natl. Acad. Sci. U.S.A.">
        <title>Antigenic diversity is generated by distinct evolutionary mechanisms in African trypanosome species.</title>
        <authorList>
            <person name="Jackson A.P."/>
            <person name="Berry A."/>
            <person name="Aslett M."/>
            <person name="Allison H.C."/>
            <person name="Burton P."/>
            <person name="Vavrova-Anderson J."/>
            <person name="Brown R."/>
            <person name="Browne H."/>
            <person name="Corton N."/>
            <person name="Hauser H."/>
            <person name="Gamble J."/>
            <person name="Gilderthorp R."/>
            <person name="Marcello L."/>
            <person name="McQuillan J."/>
            <person name="Otto T.D."/>
            <person name="Quail M.A."/>
            <person name="Sanders M.J."/>
            <person name="van Tonder A."/>
            <person name="Ginger M.L."/>
            <person name="Field M.C."/>
            <person name="Barry J.D."/>
            <person name="Hertz-Fowler C."/>
            <person name="Berriman M."/>
        </authorList>
    </citation>
    <scope>NUCLEOTIDE SEQUENCE</scope>
    <source>
        <strain evidence="4">IL3000</strain>
    </source>
</reference>
<dbReference type="SUPFAM" id="SSF47473">
    <property type="entry name" value="EF-hand"/>
    <property type="match status" value="1"/>
</dbReference>
<evidence type="ECO:0000256" key="3">
    <source>
        <dbReference type="ARBA" id="ARBA00022837"/>
    </source>
</evidence>
<dbReference type="EMBL" id="HE575320">
    <property type="protein sequence ID" value="CCC91590.1"/>
    <property type="molecule type" value="Genomic_DNA"/>
</dbReference>
<dbReference type="PANTHER" id="PTHR34524:SF10">
    <property type="entry name" value="EF-HAND DOMAIN-CONTAINING PROTEIN"/>
    <property type="match status" value="1"/>
</dbReference>
<dbReference type="Gene3D" id="1.10.238.10">
    <property type="entry name" value="EF-hand"/>
    <property type="match status" value="1"/>
</dbReference>
<accession>G0UQC9</accession>
<dbReference type="VEuPathDB" id="TriTrypDB:TcIL3000_7_4040"/>
<dbReference type="GO" id="GO:0046872">
    <property type="term" value="F:metal ion binding"/>
    <property type="evidence" value="ECO:0007669"/>
    <property type="project" value="UniProtKB-KW"/>
</dbReference>
<organism evidence="4">
    <name type="scientific">Trypanosoma congolense (strain IL3000)</name>
    <dbReference type="NCBI Taxonomy" id="1068625"/>
    <lineage>
        <taxon>Eukaryota</taxon>
        <taxon>Discoba</taxon>
        <taxon>Euglenozoa</taxon>
        <taxon>Kinetoplastea</taxon>
        <taxon>Metakinetoplastina</taxon>
        <taxon>Trypanosomatida</taxon>
        <taxon>Trypanosomatidae</taxon>
        <taxon>Trypanosoma</taxon>
        <taxon>Nannomonas</taxon>
    </lineage>
</organism>
<dbReference type="InterPro" id="IPR051581">
    <property type="entry name" value="Ca-bind"/>
</dbReference>